<dbReference type="EMBL" id="JAPFQI010000010">
    <property type="protein sequence ID" value="MCW8086613.1"/>
    <property type="molecule type" value="Genomic_DNA"/>
</dbReference>
<evidence type="ECO:0000313" key="2">
    <source>
        <dbReference type="EMBL" id="MCW8086613.1"/>
    </source>
</evidence>
<name>A0ABT3NWS1_9PROT</name>
<reference evidence="2 3" key="1">
    <citation type="submission" date="2022-10" db="EMBL/GenBank/DDBJ databases">
        <title>Roseococcus glaciei nov., sp. nov., isolated from glacier.</title>
        <authorList>
            <person name="Liu Q."/>
            <person name="Xin Y.-H."/>
        </authorList>
    </citation>
    <scope>NUCLEOTIDE SEQUENCE [LARGE SCALE GENOMIC DNA]</scope>
    <source>
        <strain evidence="2 3">MDT2-1-1</strain>
    </source>
</reference>
<gene>
    <name evidence="2" type="ORF">OF850_13330</name>
</gene>
<accession>A0ABT3NWS1</accession>
<feature type="region of interest" description="Disordered" evidence="1">
    <location>
        <begin position="1"/>
        <end position="53"/>
    </location>
</feature>
<protein>
    <recommendedName>
        <fullName evidence="4">DUF2793 domain-containing protein</fullName>
    </recommendedName>
</protein>
<organism evidence="2 3">
    <name type="scientific">Sabulicella glaciei</name>
    <dbReference type="NCBI Taxonomy" id="2984948"/>
    <lineage>
        <taxon>Bacteria</taxon>
        <taxon>Pseudomonadati</taxon>
        <taxon>Pseudomonadota</taxon>
        <taxon>Alphaproteobacteria</taxon>
        <taxon>Acetobacterales</taxon>
        <taxon>Acetobacteraceae</taxon>
        <taxon>Sabulicella</taxon>
    </lineage>
</organism>
<proteinExistence type="predicted"/>
<sequence>MSRFLQRALARAATPEPAPQTPTYGDFGDIGEPPRSANTNEPQPAQGVFGSIGDFGEPVAPVTAAPWPAGVDWHLTWDAARLSGLVSAGAEWRWCPAGGLDVTKPDGLLWCLSPEMVARLRAERLLPEAVREAHP</sequence>
<evidence type="ECO:0000256" key="1">
    <source>
        <dbReference type="SAM" id="MobiDB-lite"/>
    </source>
</evidence>
<keyword evidence="3" id="KW-1185">Reference proteome</keyword>
<evidence type="ECO:0008006" key="4">
    <source>
        <dbReference type="Google" id="ProtNLM"/>
    </source>
</evidence>
<dbReference type="Proteomes" id="UP001526430">
    <property type="component" value="Unassembled WGS sequence"/>
</dbReference>
<evidence type="ECO:0000313" key="3">
    <source>
        <dbReference type="Proteomes" id="UP001526430"/>
    </source>
</evidence>
<comment type="caution">
    <text evidence="2">The sequence shown here is derived from an EMBL/GenBank/DDBJ whole genome shotgun (WGS) entry which is preliminary data.</text>
</comment>